<feature type="chain" id="PRO_5032356758" description="DUF4439 domain-containing protein" evidence="1">
    <location>
        <begin position="25"/>
        <end position="307"/>
    </location>
</feature>
<keyword evidence="1" id="KW-0732">Signal</keyword>
<name>A0A839ADG8_9HYPH</name>
<dbReference type="RefSeq" id="WP_182163983.1">
    <property type="nucleotide sequence ID" value="NZ_JACFXV010000044.1"/>
</dbReference>
<sequence>MRAPCLQPFLAALVFVGTATFALAADYTPADAYQRATRLKTMVASLLAEDLLPEKLAADPEPVASKPRHVLRLAVDVFERVQTLRSLNGLPENPAPDLPPEQATPGHVVDVLEAATRDLAELAPVYSVTFDTALPAREDGRGPHDVLARLRAINASLEHLGVPPVLPNDVYRAALGLDAQLAKVAKLRGATTDVDAPTVTSAQPKDALAEAISFIADLERISAERPDLALPQGVATPPVPAAGQPVKPADVLLATQFALADVYSLSVALGNRDPLEPSPPQAGKTPADTQNAIAHARAQLAAIAATR</sequence>
<evidence type="ECO:0000313" key="2">
    <source>
        <dbReference type="EMBL" id="MBA5777004.1"/>
    </source>
</evidence>
<protein>
    <recommendedName>
        <fullName evidence="4">DUF4439 domain-containing protein</fullName>
    </recommendedName>
</protein>
<reference evidence="2 3" key="1">
    <citation type="submission" date="2020-07" db="EMBL/GenBank/DDBJ databases">
        <title>Stappia sp., F7233, whole genome shotgun sequencing project.</title>
        <authorList>
            <person name="Jiang S."/>
            <person name="Liu Z.W."/>
            <person name="Du Z.J."/>
        </authorList>
    </citation>
    <scope>NUCLEOTIDE SEQUENCE [LARGE SCALE GENOMIC DNA]</scope>
    <source>
        <strain evidence="2 3">F7233</strain>
    </source>
</reference>
<proteinExistence type="predicted"/>
<dbReference type="EMBL" id="JACFXV010000044">
    <property type="protein sequence ID" value="MBA5777004.1"/>
    <property type="molecule type" value="Genomic_DNA"/>
</dbReference>
<gene>
    <name evidence="2" type="ORF">H2509_07655</name>
</gene>
<feature type="signal peptide" evidence="1">
    <location>
        <begin position="1"/>
        <end position="24"/>
    </location>
</feature>
<dbReference type="AlphaFoldDB" id="A0A839ADG8"/>
<evidence type="ECO:0008006" key="4">
    <source>
        <dbReference type="Google" id="ProtNLM"/>
    </source>
</evidence>
<comment type="caution">
    <text evidence="2">The sequence shown here is derived from an EMBL/GenBank/DDBJ whole genome shotgun (WGS) entry which is preliminary data.</text>
</comment>
<organism evidence="2 3">
    <name type="scientific">Stappia albiluteola</name>
    <dbReference type="NCBI Taxonomy" id="2758565"/>
    <lineage>
        <taxon>Bacteria</taxon>
        <taxon>Pseudomonadati</taxon>
        <taxon>Pseudomonadota</taxon>
        <taxon>Alphaproteobacteria</taxon>
        <taxon>Hyphomicrobiales</taxon>
        <taxon>Stappiaceae</taxon>
        <taxon>Stappia</taxon>
    </lineage>
</organism>
<keyword evidence="3" id="KW-1185">Reference proteome</keyword>
<dbReference type="Proteomes" id="UP000541109">
    <property type="component" value="Unassembled WGS sequence"/>
</dbReference>
<accession>A0A839ADG8</accession>
<evidence type="ECO:0000256" key="1">
    <source>
        <dbReference type="SAM" id="SignalP"/>
    </source>
</evidence>
<evidence type="ECO:0000313" key="3">
    <source>
        <dbReference type="Proteomes" id="UP000541109"/>
    </source>
</evidence>